<evidence type="ECO:0000313" key="2">
    <source>
        <dbReference type="Proteomes" id="UP000436822"/>
    </source>
</evidence>
<protein>
    <submittedName>
        <fullName evidence="1">Uncharacterized protein</fullName>
    </submittedName>
</protein>
<gene>
    <name evidence="1" type="ORF">KIN_05570</name>
</gene>
<sequence>MRRIIPLFLLSLAACDATLMPGDRSGPTISVIGNINGGGPVLASSDESVEVNPAACPPGRTAGQSGEGFVYNTPGLNPQPLSFLFSDKSGIVSYSVTVGTPALIDLPTETEVRPDGSLGTREIYEVTKTGNFKTAETVNAEIRVISTGAGNPFHGHQVILRATDQAGNTSTFPFFMMNTDLRCGPE</sequence>
<proteinExistence type="predicted"/>
<dbReference type="PROSITE" id="PS51257">
    <property type="entry name" value="PROKAR_LIPOPROTEIN"/>
    <property type="match status" value="1"/>
</dbReference>
<keyword evidence="2" id="KW-1185">Reference proteome</keyword>
<accession>A0A6N6JB70</accession>
<evidence type="ECO:0000313" key="1">
    <source>
        <dbReference type="EMBL" id="GFE63483.1"/>
    </source>
</evidence>
<comment type="caution">
    <text evidence="1">The sequence shown here is derived from an EMBL/GenBank/DDBJ whole genome shotgun (WGS) entry which is preliminary data.</text>
</comment>
<organism evidence="1 2">
    <name type="scientific">Litoreibacter roseus</name>
    <dbReference type="NCBI Taxonomy" id="2601869"/>
    <lineage>
        <taxon>Bacteria</taxon>
        <taxon>Pseudomonadati</taxon>
        <taxon>Pseudomonadota</taxon>
        <taxon>Alphaproteobacteria</taxon>
        <taxon>Rhodobacterales</taxon>
        <taxon>Roseobacteraceae</taxon>
        <taxon>Litoreibacter</taxon>
    </lineage>
</organism>
<dbReference type="Proteomes" id="UP000436822">
    <property type="component" value="Unassembled WGS sequence"/>
</dbReference>
<dbReference type="EMBL" id="BLJE01000001">
    <property type="protein sequence ID" value="GFE63483.1"/>
    <property type="molecule type" value="Genomic_DNA"/>
</dbReference>
<name>A0A6N6JB70_9RHOB</name>
<dbReference type="RefSeq" id="WP_159804417.1">
    <property type="nucleotide sequence ID" value="NZ_BLJE01000001.1"/>
</dbReference>
<dbReference type="AlphaFoldDB" id="A0A6N6JB70"/>
<reference evidence="1 2" key="1">
    <citation type="submission" date="2019-12" db="EMBL/GenBank/DDBJ databases">
        <title>Litoreibacter badius sp. nov., a novel bacteriochlorophyll a-containing bacterium in the genus Litoreibacter.</title>
        <authorList>
            <person name="Kanamuro M."/>
            <person name="Takabe Y."/>
            <person name="Mori K."/>
            <person name="Takaichi S."/>
            <person name="Hanada S."/>
        </authorList>
    </citation>
    <scope>NUCLEOTIDE SEQUENCE [LARGE SCALE GENOMIC DNA]</scope>
    <source>
        <strain evidence="1 2">K6</strain>
    </source>
</reference>